<dbReference type="AlphaFoldDB" id="A0A834IYI1"/>
<dbReference type="Proteomes" id="UP000625711">
    <property type="component" value="Unassembled WGS sequence"/>
</dbReference>
<reference evidence="2" key="1">
    <citation type="submission" date="2020-08" db="EMBL/GenBank/DDBJ databases">
        <title>Genome sequencing and assembly of the red palm weevil Rhynchophorus ferrugineus.</title>
        <authorList>
            <person name="Dias G.B."/>
            <person name="Bergman C.M."/>
            <person name="Manee M."/>
        </authorList>
    </citation>
    <scope>NUCLEOTIDE SEQUENCE</scope>
    <source>
        <strain evidence="2">AA-2017</strain>
        <tissue evidence="2">Whole larva</tissue>
    </source>
</reference>
<organism evidence="2 3">
    <name type="scientific">Rhynchophorus ferrugineus</name>
    <name type="common">Red palm weevil</name>
    <name type="synonym">Curculio ferrugineus</name>
    <dbReference type="NCBI Taxonomy" id="354439"/>
    <lineage>
        <taxon>Eukaryota</taxon>
        <taxon>Metazoa</taxon>
        <taxon>Ecdysozoa</taxon>
        <taxon>Arthropoda</taxon>
        <taxon>Hexapoda</taxon>
        <taxon>Insecta</taxon>
        <taxon>Pterygota</taxon>
        <taxon>Neoptera</taxon>
        <taxon>Endopterygota</taxon>
        <taxon>Coleoptera</taxon>
        <taxon>Polyphaga</taxon>
        <taxon>Cucujiformia</taxon>
        <taxon>Curculionidae</taxon>
        <taxon>Dryophthorinae</taxon>
        <taxon>Rhynchophorus</taxon>
    </lineage>
</organism>
<evidence type="ECO:0000313" key="3">
    <source>
        <dbReference type="Proteomes" id="UP000625711"/>
    </source>
</evidence>
<feature type="domain" description="Reverse transcriptase" evidence="1">
    <location>
        <begin position="132"/>
        <end position="367"/>
    </location>
</feature>
<dbReference type="InterPro" id="IPR000477">
    <property type="entry name" value="RT_dom"/>
</dbReference>
<comment type="caution">
    <text evidence="2">The sequence shown here is derived from an EMBL/GenBank/DDBJ whole genome shotgun (WGS) entry which is preliminary data.</text>
</comment>
<dbReference type="OrthoDB" id="6770102at2759"/>
<keyword evidence="3" id="KW-1185">Reference proteome</keyword>
<dbReference type="PROSITE" id="PS50878">
    <property type="entry name" value="RT_POL"/>
    <property type="match status" value="1"/>
</dbReference>
<protein>
    <recommendedName>
        <fullName evidence="1">Reverse transcriptase domain-containing protein</fullName>
    </recommendedName>
</protein>
<proteinExistence type="predicted"/>
<dbReference type="Pfam" id="PF00078">
    <property type="entry name" value="RVT_1"/>
    <property type="match status" value="1"/>
</dbReference>
<accession>A0A834IYI1</accession>
<name>A0A834IYI1_RHYFE</name>
<evidence type="ECO:0000313" key="2">
    <source>
        <dbReference type="EMBL" id="KAF7287812.1"/>
    </source>
</evidence>
<gene>
    <name evidence="2" type="ORF">GWI33_000167</name>
</gene>
<sequence length="368" mass="41987">MTRENLSGTNSVEAKWGFENYREAKRWLKKTIQDSKKHAWRRLCDELERDVWGRAFQLVMKRGKVVPERRQSVWPKGRREGSQLPLFGREEVWTTVAQLKPGKVPGPDGIPLEVIKGVKDARADEVTGVMNFCLSRAQFPKCWKMAKLVLAEKPSNNENMEKSYRRICLINSAGKLYETLLKNPILRRSWIVFSLFGFRRDKKTIDALEIIEEAMALNNSRAYGNRGKIALLTLNELRSKNVSAYLVDVVQTYLSSRYVEAETVGRVRMWCGVPQESVLGPTLWNVLYDQILRVDLGEGREAIAYADDLAILMSASSKTVWECRLARAADAVSDKLRCMGLTLAPQKTELIILAGRRQLKNTYDMVIA</sequence>
<dbReference type="PANTHER" id="PTHR19446">
    <property type="entry name" value="REVERSE TRANSCRIPTASES"/>
    <property type="match status" value="1"/>
</dbReference>
<dbReference type="EMBL" id="JAACXV010000002">
    <property type="protein sequence ID" value="KAF7287812.1"/>
    <property type="molecule type" value="Genomic_DNA"/>
</dbReference>
<evidence type="ECO:0000259" key="1">
    <source>
        <dbReference type="PROSITE" id="PS50878"/>
    </source>
</evidence>